<dbReference type="HAMAP" id="MF_01363">
    <property type="entry name" value="Ribosomal_bL21"/>
    <property type="match status" value="1"/>
</dbReference>
<dbReference type="PANTHER" id="PTHR21349:SF0">
    <property type="entry name" value="LARGE RIBOSOMAL SUBUNIT PROTEIN BL21M"/>
    <property type="match status" value="1"/>
</dbReference>
<evidence type="ECO:0000256" key="1">
    <source>
        <dbReference type="ARBA" id="ARBA00008563"/>
    </source>
</evidence>
<sequence>MYALIETGGKQYRVEKDGVLFIEKLEAAEGEVVTFDKVLLVNKNGETVVGAPLVANVKVTGKVVKHGRGKKITVFKYKPKKNYKKKQGHRQPFTKVVIENIEA</sequence>
<evidence type="ECO:0000256" key="2">
    <source>
        <dbReference type="ARBA" id="ARBA00022730"/>
    </source>
</evidence>
<name>A0A4R2RVY5_9BACL</name>
<comment type="similarity">
    <text evidence="1 6 7">Belongs to the bacterial ribosomal protein bL21 family.</text>
</comment>
<dbReference type="GO" id="GO:0019843">
    <property type="term" value="F:rRNA binding"/>
    <property type="evidence" value="ECO:0007669"/>
    <property type="project" value="UniProtKB-UniRule"/>
</dbReference>
<evidence type="ECO:0000256" key="4">
    <source>
        <dbReference type="ARBA" id="ARBA00022980"/>
    </source>
</evidence>
<dbReference type="Proteomes" id="UP000294746">
    <property type="component" value="Unassembled WGS sequence"/>
</dbReference>
<dbReference type="RefSeq" id="WP_131848744.1">
    <property type="nucleotide sequence ID" value="NZ_SLXV01000016.1"/>
</dbReference>
<reference evidence="8 9" key="1">
    <citation type="submission" date="2019-03" db="EMBL/GenBank/DDBJ databases">
        <title>Genomic Encyclopedia of Type Strains, Phase IV (KMG-IV): sequencing the most valuable type-strain genomes for metagenomic binning, comparative biology and taxonomic classification.</title>
        <authorList>
            <person name="Goeker M."/>
        </authorList>
    </citation>
    <scope>NUCLEOTIDE SEQUENCE [LARGE SCALE GENOMIC DNA]</scope>
    <source>
        <strain evidence="8 9">DSM 46831</strain>
    </source>
</reference>
<dbReference type="SUPFAM" id="SSF141091">
    <property type="entry name" value="L21p-like"/>
    <property type="match status" value="1"/>
</dbReference>
<protein>
    <recommendedName>
        <fullName evidence="6">Large ribosomal subunit protein bL21</fullName>
    </recommendedName>
</protein>
<proteinExistence type="inferred from homology"/>
<comment type="subunit">
    <text evidence="6">Part of the 50S ribosomal subunit. Contacts protein L20.</text>
</comment>
<dbReference type="InterPro" id="IPR001787">
    <property type="entry name" value="Ribosomal_bL21"/>
</dbReference>
<gene>
    <name evidence="6" type="primary">rplU</name>
    <name evidence="8" type="ORF">EDD57_11652</name>
</gene>
<keyword evidence="4 6" id="KW-0689">Ribosomal protein</keyword>
<evidence type="ECO:0000313" key="8">
    <source>
        <dbReference type="EMBL" id="TCP68590.1"/>
    </source>
</evidence>
<evidence type="ECO:0000256" key="7">
    <source>
        <dbReference type="RuleBase" id="RU000562"/>
    </source>
</evidence>
<dbReference type="NCBIfam" id="TIGR00061">
    <property type="entry name" value="L21"/>
    <property type="match status" value="1"/>
</dbReference>
<accession>A0A4R2RVY5</accession>
<keyword evidence="2 6" id="KW-0699">rRNA-binding</keyword>
<dbReference type="GO" id="GO:0005737">
    <property type="term" value="C:cytoplasm"/>
    <property type="evidence" value="ECO:0007669"/>
    <property type="project" value="UniProtKB-ARBA"/>
</dbReference>
<keyword evidence="9" id="KW-1185">Reference proteome</keyword>
<dbReference type="PANTHER" id="PTHR21349">
    <property type="entry name" value="50S RIBOSOMAL PROTEIN L21"/>
    <property type="match status" value="1"/>
</dbReference>
<evidence type="ECO:0000256" key="5">
    <source>
        <dbReference type="ARBA" id="ARBA00023274"/>
    </source>
</evidence>
<evidence type="ECO:0000256" key="6">
    <source>
        <dbReference type="HAMAP-Rule" id="MF_01363"/>
    </source>
</evidence>
<dbReference type="GO" id="GO:0003735">
    <property type="term" value="F:structural constituent of ribosome"/>
    <property type="evidence" value="ECO:0007669"/>
    <property type="project" value="InterPro"/>
</dbReference>
<evidence type="ECO:0000313" key="9">
    <source>
        <dbReference type="Proteomes" id="UP000294746"/>
    </source>
</evidence>
<comment type="function">
    <text evidence="6 7">This protein binds to 23S rRNA in the presence of protein L20.</text>
</comment>
<dbReference type="OrthoDB" id="9813334at2"/>
<dbReference type="GO" id="GO:0006412">
    <property type="term" value="P:translation"/>
    <property type="evidence" value="ECO:0007669"/>
    <property type="project" value="UniProtKB-UniRule"/>
</dbReference>
<dbReference type="GO" id="GO:1990904">
    <property type="term" value="C:ribonucleoprotein complex"/>
    <property type="evidence" value="ECO:0007669"/>
    <property type="project" value="UniProtKB-KW"/>
</dbReference>
<keyword evidence="3 6" id="KW-0694">RNA-binding</keyword>
<dbReference type="InterPro" id="IPR018258">
    <property type="entry name" value="Ribosomal_bL21_CS"/>
</dbReference>
<dbReference type="EMBL" id="SLXV01000016">
    <property type="protein sequence ID" value="TCP68590.1"/>
    <property type="molecule type" value="Genomic_DNA"/>
</dbReference>
<dbReference type="InterPro" id="IPR036164">
    <property type="entry name" value="bL21-like_sf"/>
</dbReference>
<dbReference type="AlphaFoldDB" id="A0A4R2RVY5"/>
<evidence type="ECO:0000256" key="3">
    <source>
        <dbReference type="ARBA" id="ARBA00022884"/>
    </source>
</evidence>
<dbReference type="Pfam" id="PF00829">
    <property type="entry name" value="Ribosomal_L21p"/>
    <property type="match status" value="1"/>
</dbReference>
<comment type="caution">
    <text evidence="8">The sequence shown here is derived from an EMBL/GenBank/DDBJ whole genome shotgun (WGS) entry which is preliminary data.</text>
</comment>
<dbReference type="PROSITE" id="PS01169">
    <property type="entry name" value="RIBOSOMAL_L21"/>
    <property type="match status" value="1"/>
</dbReference>
<dbReference type="GO" id="GO:0005840">
    <property type="term" value="C:ribosome"/>
    <property type="evidence" value="ECO:0007669"/>
    <property type="project" value="UniProtKB-KW"/>
</dbReference>
<keyword evidence="5 6" id="KW-0687">Ribonucleoprotein</keyword>
<organism evidence="8 9">
    <name type="scientific">Baia soyae</name>
    <dbReference type="NCBI Taxonomy" id="1544746"/>
    <lineage>
        <taxon>Bacteria</taxon>
        <taxon>Bacillati</taxon>
        <taxon>Bacillota</taxon>
        <taxon>Bacilli</taxon>
        <taxon>Bacillales</taxon>
        <taxon>Thermoactinomycetaceae</taxon>
        <taxon>Baia</taxon>
    </lineage>
</organism>
<dbReference type="InterPro" id="IPR028909">
    <property type="entry name" value="bL21-like"/>
</dbReference>